<feature type="transmembrane region" description="Helical" evidence="6">
    <location>
        <begin position="114"/>
        <end position="135"/>
    </location>
</feature>
<proteinExistence type="inferred from homology"/>
<evidence type="ECO:0000256" key="2">
    <source>
        <dbReference type="ARBA" id="ARBA00005241"/>
    </source>
</evidence>
<evidence type="ECO:0000256" key="6">
    <source>
        <dbReference type="SAM" id="Phobius"/>
    </source>
</evidence>
<name>A0AAV0WY47_9HEMI</name>
<evidence type="ECO:0000259" key="7">
    <source>
        <dbReference type="Pfam" id="PF12832"/>
    </source>
</evidence>
<dbReference type="Proteomes" id="UP001160148">
    <property type="component" value="Unassembled WGS sequence"/>
</dbReference>
<keyword evidence="3 6" id="KW-0812">Transmembrane</keyword>
<dbReference type="EMBL" id="CARXXK010000003">
    <property type="protein sequence ID" value="CAI6360950.1"/>
    <property type="molecule type" value="Genomic_DNA"/>
</dbReference>
<dbReference type="PANTHER" id="PTHR16172">
    <property type="entry name" value="MAJOR FACILITATOR SUPERFAMILY DOMAIN-CONTAINING PROTEIN 6-LIKE"/>
    <property type="match status" value="1"/>
</dbReference>
<feature type="transmembrane region" description="Helical" evidence="6">
    <location>
        <begin position="336"/>
        <end position="355"/>
    </location>
</feature>
<gene>
    <name evidence="8" type="ORF">MEUPH1_LOCUS16186</name>
</gene>
<protein>
    <recommendedName>
        <fullName evidence="7">Major facilitator superfamily associated domain-containing protein</fullName>
    </recommendedName>
</protein>
<keyword evidence="5 6" id="KW-0472">Membrane</keyword>
<evidence type="ECO:0000256" key="1">
    <source>
        <dbReference type="ARBA" id="ARBA00004141"/>
    </source>
</evidence>
<evidence type="ECO:0000256" key="3">
    <source>
        <dbReference type="ARBA" id="ARBA00022692"/>
    </source>
</evidence>
<organism evidence="8 9">
    <name type="scientific">Macrosiphum euphorbiae</name>
    <name type="common">potato aphid</name>
    <dbReference type="NCBI Taxonomy" id="13131"/>
    <lineage>
        <taxon>Eukaryota</taxon>
        <taxon>Metazoa</taxon>
        <taxon>Ecdysozoa</taxon>
        <taxon>Arthropoda</taxon>
        <taxon>Hexapoda</taxon>
        <taxon>Insecta</taxon>
        <taxon>Pterygota</taxon>
        <taxon>Neoptera</taxon>
        <taxon>Paraneoptera</taxon>
        <taxon>Hemiptera</taxon>
        <taxon>Sternorrhyncha</taxon>
        <taxon>Aphidomorpha</taxon>
        <taxon>Aphidoidea</taxon>
        <taxon>Aphididae</taxon>
        <taxon>Macrosiphini</taxon>
        <taxon>Macrosiphum</taxon>
    </lineage>
</organism>
<evidence type="ECO:0000313" key="8">
    <source>
        <dbReference type="EMBL" id="CAI6360950.1"/>
    </source>
</evidence>
<dbReference type="InterPro" id="IPR024989">
    <property type="entry name" value="MFS_assoc_dom"/>
</dbReference>
<comment type="subcellular location">
    <subcellularLocation>
        <location evidence="1">Membrane</location>
        <topology evidence="1">Multi-pass membrane protein</topology>
    </subcellularLocation>
</comment>
<feature type="transmembrane region" description="Helical" evidence="6">
    <location>
        <begin position="394"/>
        <end position="415"/>
    </location>
</feature>
<evidence type="ECO:0000256" key="5">
    <source>
        <dbReference type="ARBA" id="ARBA00023136"/>
    </source>
</evidence>
<feature type="transmembrane region" description="Helical" evidence="6">
    <location>
        <begin position="185"/>
        <end position="204"/>
    </location>
</feature>
<reference evidence="8 9" key="1">
    <citation type="submission" date="2023-01" db="EMBL/GenBank/DDBJ databases">
        <authorList>
            <person name="Whitehead M."/>
        </authorList>
    </citation>
    <scope>NUCLEOTIDE SEQUENCE [LARGE SCALE GENOMIC DNA]</scope>
</reference>
<evidence type="ECO:0000313" key="9">
    <source>
        <dbReference type="Proteomes" id="UP001160148"/>
    </source>
</evidence>
<dbReference type="Gene3D" id="1.20.1250.20">
    <property type="entry name" value="MFS general substrate transporter like domains"/>
    <property type="match status" value="2"/>
</dbReference>
<comment type="caution">
    <text evidence="8">The sequence shown here is derived from an EMBL/GenBank/DDBJ whole genome shotgun (WGS) entry which is preliminary data.</text>
</comment>
<dbReference type="GO" id="GO:0016020">
    <property type="term" value="C:membrane"/>
    <property type="evidence" value="ECO:0007669"/>
    <property type="project" value="UniProtKB-SubCell"/>
</dbReference>
<dbReference type="InterPro" id="IPR051717">
    <property type="entry name" value="MFS_MFSD6"/>
</dbReference>
<feature type="transmembrane region" description="Helical" evidence="6">
    <location>
        <begin position="225"/>
        <end position="254"/>
    </location>
</feature>
<evidence type="ECO:0000256" key="4">
    <source>
        <dbReference type="ARBA" id="ARBA00022989"/>
    </source>
</evidence>
<feature type="transmembrane region" description="Helical" evidence="6">
    <location>
        <begin position="304"/>
        <end position="324"/>
    </location>
</feature>
<feature type="transmembrane region" description="Helical" evidence="6">
    <location>
        <begin position="156"/>
        <end position="173"/>
    </location>
</feature>
<feature type="transmembrane region" description="Helical" evidence="6">
    <location>
        <begin position="75"/>
        <end position="94"/>
    </location>
</feature>
<dbReference type="InterPro" id="IPR036259">
    <property type="entry name" value="MFS_trans_sf"/>
</dbReference>
<keyword evidence="9" id="KW-1185">Reference proteome</keyword>
<dbReference type="SUPFAM" id="SSF103473">
    <property type="entry name" value="MFS general substrate transporter"/>
    <property type="match status" value="1"/>
</dbReference>
<dbReference type="PANTHER" id="PTHR16172:SF30">
    <property type="entry name" value="SUGAR BABY, ISOFORM C"/>
    <property type="match status" value="1"/>
</dbReference>
<feature type="transmembrane region" description="Helical" evidence="6">
    <location>
        <begin position="367"/>
        <end position="388"/>
    </location>
</feature>
<dbReference type="AlphaFoldDB" id="A0AAV0WY47"/>
<feature type="domain" description="Major facilitator superfamily associated" evidence="7">
    <location>
        <begin position="12"/>
        <end position="398"/>
    </location>
</feature>
<dbReference type="Pfam" id="PF12832">
    <property type="entry name" value="MFS_1_like"/>
    <property type="match status" value="1"/>
</dbReference>
<feature type="transmembrane region" description="Helical" evidence="6">
    <location>
        <begin position="40"/>
        <end position="63"/>
    </location>
</feature>
<comment type="similarity">
    <text evidence="2">Belongs to the major facilitator superfamily. MFSD6 family.</text>
</comment>
<accession>A0AAV0WY47</accession>
<sequence>MRLPKVNVKLLPIKAHFFLSNGGTSPLTPYLTTMAKQRGYSARLVGAVFSVLPLAAVFARPVFGAVADHFRCQKTMFLCFIVVVTLITASYEIVPDPPADVDNGRDEIALSTHQFWLFCAFLAARYVTLSIVTTLSETMCLQSLGKDTHKFGQQRFWGCIGWGSVSMMTGWLIDWYSGESPIKNYTPGIIVSIVLLLADLLVAFKIDDCQSDVVSKYIFKDLRKVLGDIKVVSFLIWVIFFGIFYGSISLYLLWHMEELVTRFHPEKYSSIKTIQGTMFAIKCFGGEGPFFFLSGKIIKKVGHLNSIVIGLASLSFRFFLYFIIKDPVWVLPVELLSGLGFALPYSAMTAYASVLAPEGLKSTVQGLFSTVFQGVGVGLGSLITGYLFNEIGSSETYLVLSILALVVCCIQTITIKIMARTSTSQENGDVNYSIT</sequence>
<keyword evidence="4 6" id="KW-1133">Transmembrane helix</keyword>